<evidence type="ECO:0000313" key="3">
    <source>
        <dbReference type="Proteomes" id="UP000231702"/>
    </source>
</evidence>
<keyword evidence="3" id="KW-1185">Reference proteome</keyword>
<feature type="transmembrane region" description="Helical" evidence="1">
    <location>
        <begin position="45"/>
        <end position="67"/>
    </location>
</feature>
<reference evidence="2 3" key="1">
    <citation type="journal article" date="2018" name="Int. J. Syst. Evol. Microbiol.">
        <title>Pseudooceanicola lipolyticus sp. nov., a marine alphaproteobacterium, reclassification of Oceanicola flagellatus as Pseudooceanicola flagellatus comb. nov. and emended description of the genus Pseudooceanicola.</title>
        <authorList>
            <person name="Huang M.-M."/>
            <person name="Guo L.-L."/>
            <person name="Wu Y.-H."/>
            <person name="Lai Q.-L."/>
            <person name="Shao Z.-Z."/>
            <person name="Wang C.-S."/>
            <person name="Wu M."/>
            <person name="Xu X.-W."/>
        </authorList>
    </citation>
    <scope>NUCLEOTIDE SEQUENCE [LARGE SCALE GENOMIC DNA]</scope>
    <source>
        <strain evidence="2 3">Ar-45</strain>
    </source>
</reference>
<sequence length="113" mass="12730">MRNFDERLRRIERARGGKGRATRYLIDDRGRVRRRGARRYSLWRLIRALALLALALLVLKIVAFAALGEAEYGHRAEELAAGSGLEQLIARGLAPDPLTLALAPYLRPLLKDL</sequence>
<keyword evidence="1" id="KW-0472">Membrane</keyword>
<name>A0ABX4MSW3_9RHOB</name>
<organism evidence="2 3">
    <name type="scientific">Pseudooceanicola antarcticus</name>
    <dbReference type="NCBI Taxonomy" id="1247613"/>
    <lineage>
        <taxon>Bacteria</taxon>
        <taxon>Pseudomonadati</taxon>
        <taxon>Pseudomonadota</taxon>
        <taxon>Alphaproteobacteria</taxon>
        <taxon>Rhodobacterales</taxon>
        <taxon>Paracoccaceae</taxon>
        <taxon>Pseudooceanicola</taxon>
    </lineage>
</organism>
<evidence type="ECO:0000256" key="1">
    <source>
        <dbReference type="SAM" id="Phobius"/>
    </source>
</evidence>
<keyword evidence="1" id="KW-0812">Transmembrane</keyword>
<comment type="caution">
    <text evidence="2">The sequence shown here is derived from an EMBL/GenBank/DDBJ whole genome shotgun (WGS) entry which is preliminary data.</text>
</comment>
<protein>
    <submittedName>
        <fullName evidence="2">Uncharacterized protein</fullName>
    </submittedName>
</protein>
<dbReference type="EMBL" id="PGTD01000007">
    <property type="protein sequence ID" value="PJE31933.1"/>
    <property type="molecule type" value="Genomic_DNA"/>
</dbReference>
<keyword evidence="1" id="KW-1133">Transmembrane helix</keyword>
<evidence type="ECO:0000313" key="2">
    <source>
        <dbReference type="EMBL" id="PJE31933.1"/>
    </source>
</evidence>
<dbReference type="Proteomes" id="UP000231702">
    <property type="component" value="Unassembled WGS sequence"/>
</dbReference>
<proteinExistence type="predicted"/>
<accession>A0ABX4MSW3</accession>
<gene>
    <name evidence="2" type="ORF">CVM39_02200</name>
</gene>